<evidence type="ECO:0000313" key="6">
    <source>
        <dbReference type="EMBL" id="KAF7310836.1"/>
    </source>
</evidence>
<feature type="transmembrane region" description="Helical" evidence="5">
    <location>
        <begin position="363"/>
        <end position="384"/>
    </location>
</feature>
<feature type="transmembrane region" description="Helical" evidence="5">
    <location>
        <begin position="500"/>
        <end position="521"/>
    </location>
</feature>
<keyword evidence="5" id="KW-1133">Transmembrane helix</keyword>
<dbReference type="AlphaFoldDB" id="A0A8H6T4F5"/>
<organism evidence="6 7">
    <name type="scientific">Mycena chlorophos</name>
    <name type="common">Agaric fungus</name>
    <name type="synonym">Agaricus chlorophos</name>
    <dbReference type="NCBI Taxonomy" id="658473"/>
    <lineage>
        <taxon>Eukaryota</taxon>
        <taxon>Fungi</taxon>
        <taxon>Dikarya</taxon>
        <taxon>Basidiomycota</taxon>
        <taxon>Agaricomycotina</taxon>
        <taxon>Agaricomycetes</taxon>
        <taxon>Agaricomycetidae</taxon>
        <taxon>Agaricales</taxon>
        <taxon>Marasmiineae</taxon>
        <taxon>Mycenaceae</taxon>
        <taxon>Mycena</taxon>
    </lineage>
</organism>
<comment type="similarity">
    <text evidence="1 3">Belongs to the cut8/STS1 family.</text>
</comment>
<keyword evidence="2 3" id="KW-0539">Nucleus</keyword>
<evidence type="ECO:0000256" key="5">
    <source>
        <dbReference type="SAM" id="Phobius"/>
    </source>
</evidence>
<dbReference type="EMBL" id="JACAZE010000007">
    <property type="protein sequence ID" value="KAF7310836.1"/>
    <property type="molecule type" value="Genomic_DNA"/>
</dbReference>
<feature type="region of interest" description="Disordered" evidence="4">
    <location>
        <begin position="173"/>
        <end position="205"/>
    </location>
</feature>
<feature type="transmembrane region" description="Helical" evidence="5">
    <location>
        <begin position="457"/>
        <end position="480"/>
    </location>
</feature>
<name>A0A8H6T4F5_MYCCL</name>
<dbReference type="Gene3D" id="1.20.58.1590">
    <property type="entry name" value="Tethering factor for nuclear proteasome Cut8/Sts1"/>
    <property type="match status" value="1"/>
</dbReference>
<dbReference type="GO" id="GO:0070628">
    <property type="term" value="F:proteasome binding"/>
    <property type="evidence" value="ECO:0007669"/>
    <property type="project" value="TreeGrafter"/>
</dbReference>
<sequence length="542" mass="59162">MASSFEFLPRPVNSAPSQFGFGFGLGSSAPAASWTAPVASMPATFASFGQPPPPRLKRRLEDDDATLPDTAMDRSPTPERPKRAAPKRARVALETVKDDAKENKAPTPAEDNQVDVGMLLASLPSQSLLPILTSLISQQPSLKHVVLSLIPRPTLDTALQAVAQSVRKLRDAYPYSSTSPNPNVPPTFGFGSPRSSFATPRTPQQPQMRDSYVISRLRPHTADFAAACMSYLPYFSYIAPPSGTAPMHKGQLHPSETYLLLAAITDHILSLPPLVQTQLVPQLLSRLAEEWRAWLDKVDSVLKEGGMFTADVLESWIRGLDSYAAASGEFGDMMRPCGYRYRFARTKVLGIATNPVVVGSLSALLFTALVIASSFITTFFMSYLEEPSNYYYSRSSFFSFSPFFVSPWDVFKDIVGAALRILQDEDGETFGHGSSADASAPHTEAAPGLVRALVRRFLLGLPIVGASSIVQMLLSLPVISPVHFLARYRSSRRREGSRDIATLIIVGLILIGAARALIKVYDMTQNVTKRLLLRAEDAILEV</sequence>
<comment type="caution">
    <text evidence="6">The sequence shown here is derived from an EMBL/GenBank/DDBJ whole genome shotgun (WGS) entry which is preliminary data.</text>
</comment>
<evidence type="ECO:0000256" key="2">
    <source>
        <dbReference type="ARBA" id="ARBA00023242"/>
    </source>
</evidence>
<accession>A0A8H6T4F5</accession>
<dbReference type="GO" id="GO:0015031">
    <property type="term" value="P:protein transport"/>
    <property type="evidence" value="ECO:0007669"/>
    <property type="project" value="UniProtKB-UniRule"/>
</dbReference>
<keyword evidence="5" id="KW-0472">Membrane</keyword>
<keyword evidence="3" id="KW-0813">Transport</keyword>
<evidence type="ECO:0000313" key="7">
    <source>
        <dbReference type="Proteomes" id="UP000613580"/>
    </source>
</evidence>
<dbReference type="OrthoDB" id="10061064at2759"/>
<dbReference type="InterPro" id="IPR038422">
    <property type="entry name" value="Cut8/Sts1_sf"/>
</dbReference>
<keyword evidence="3" id="KW-0963">Cytoplasm</keyword>
<dbReference type="GO" id="GO:0071630">
    <property type="term" value="P:nuclear protein quality control by the ubiquitin-proteasome system"/>
    <property type="evidence" value="ECO:0007669"/>
    <property type="project" value="UniProtKB-UniRule"/>
</dbReference>
<dbReference type="GO" id="GO:0031965">
    <property type="term" value="C:nuclear membrane"/>
    <property type="evidence" value="ECO:0007669"/>
    <property type="project" value="TreeGrafter"/>
</dbReference>
<evidence type="ECO:0000256" key="1">
    <source>
        <dbReference type="ARBA" id="ARBA00006199"/>
    </source>
</evidence>
<protein>
    <recommendedName>
        <fullName evidence="3">Tethering factor for nuclear proteasome STS1</fullName>
    </recommendedName>
</protein>
<comment type="subcellular location">
    <subcellularLocation>
        <location evidence="3">Cytoplasm</location>
    </subcellularLocation>
    <subcellularLocation>
        <location evidence="3">Nucleus</location>
    </subcellularLocation>
</comment>
<feature type="compositionally biased region" description="Polar residues" evidence="4">
    <location>
        <begin position="193"/>
        <end position="205"/>
    </location>
</feature>
<evidence type="ECO:0000256" key="3">
    <source>
        <dbReference type="RuleBase" id="RU368013"/>
    </source>
</evidence>
<dbReference type="PANTHER" id="PTHR28032:SF1">
    <property type="entry name" value="FI02826P"/>
    <property type="match status" value="1"/>
</dbReference>
<keyword evidence="5" id="KW-0812">Transmembrane</keyword>
<feature type="region of interest" description="Disordered" evidence="4">
    <location>
        <begin position="43"/>
        <end position="89"/>
    </location>
</feature>
<dbReference type="GO" id="GO:0031144">
    <property type="term" value="P:proteasome localization"/>
    <property type="evidence" value="ECO:0007669"/>
    <property type="project" value="UniProtKB-UniRule"/>
</dbReference>
<dbReference type="Pfam" id="PF08559">
    <property type="entry name" value="Cut8"/>
    <property type="match status" value="1"/>
</dbReference>
<dbReference type="GO" id="GO:0005737">
    <property type="term" value="C:cytoplasm"/>
    <property type="evidence" value="ECO:0007669"/>
    <property type="project" value="UniProtKB-SubCell"/>
</dbReference>
<keyword evidence="7" id="KW-1185">Reference proteome</keyword>
<keyword evidence="3" id="KW-0653">Protein transport</keyword>
<evidence type="ECO:0000256" key="4">
    <source>
        <dbReference type="SAM" id="MobiDB-lite"/>
    </source>
</evidence>
<comment type="subunit">
    <text evidence="3">Binds the proteasome.</text>
</comment>
<reference evidence="6" key="1">
    <citation type="submission" date="2020-05" db="EMBL/GenBank/DDBJ databases">
        <title>Mycena genomes resolve the evolution of fungal bioluminescence.</title>
        <authorList>
            <person name="Tsai I.J."/>
        </authorList>
    </citation>
    <scope>NUCLEOTIDE SEQUENCE</scope>
    <source>
        <strain evidence="6">110903Hualien_Pintung</strain>
    </source>
</reference>
<dbReference type="InterPro" id="IPR013868">
    <property type="entry name" value="Cut8/Sts1_fam"/>
</dbReference>
<gene>
    <name evidence="6" type="ORF">HMN09_00626600</name>
</gene>
<proteinExistence type="inferred from homology"/>
<dbReference type="PANTHER" id="PTHR28032">
    <property type="entry name" value="FI02826P"/>
    <property type="match status" value="1"/>
</dbReference>
<comment type="function">
    <text evidence="3">Involved in ubiquitin-mediated protein degradation. Regulatory factor in the ubiquitin/proteasome pathway that controls the turnover of proteasome substrates. Targets proteasomes to the nucleus and facilitates the degradation of nuclear proteins.</text>
</comment>
<dbReference type="Proteomes" id="UP000613580">
    <property type="component" value="Unassembled WGS sequence"/>
</dbReference>